<evidence type="ECO:0000256" key="2">
    <source>
        <dbReference type="ARBA" id="ARBA00023125"/>
    </source>
</evidence>
<gene>
    <name evidence="6" type="ORF">H6B30_14815</name>
</gene>
<comment type="caution">
    <text evidence="6">The sequence shown here is derived from an EMBL/GenBank/DDBJ whole genome shotgun (WGS) entry which is preliminary data.</text>
</comment>
<dbReference type="InterPro" id="IPR025269">
    <property type="entry name" value="SAM-like_dom"/>
</dbReference>
<protein>
    <submittedName>
        <fullName evidence="6">Phage integrase SAM-like domain-containing protein</fullName>
    </submittedName>
</protein>
<dbReference type="PANTHER" id="PTHR30349:SF64">
    <property type="entry name" value="PROPHAGE INTEGRASE INTD-RELATED"/>
    <property type="match status" value="1"/>
</dbReference>
<dbReference type="Proteomes" id="UP000764045">
    <property type="component" value="Unassembled WGS sequence"/>
</dbReference>
<organism evidence="6 7">
    <name type="scientific">Marseilla massiliensis</name>
    <dbReference type="NCBI Taxonomy" id="1841864"/>
    <lineage>
        <taxon>Bacteria</taxon>
        <taxon>Pseudomonadati</taxon>
        <taxon>Bacteroidota</taxon>
        <taxon>Bacteroidia</taxon>
        <taxon>Bacteroidales</taxon>
        <taxon>Prevotellaceae</taxon>
        <taxon>Marseilla</taxon>
    </lineage>
</organism>
<dbReference type="InterPro" id="IPR044068">
    <property type="entry name" value="CB"/>
</dbReference>
<name>A0A938WQ63_9BACT</name>
<evidence type="ECO:0000259" key="5">
    <source>
        <dbReference type="PROSITE" id="PS51900"/>
    </source>
</evidence>
<sequence>MTTLKAMVRKPRTDGLYSVYIRVVHNRKPGYIKTDKIIDAEHIASNGELTDPVVNEYCAMLIRQYTDRLNRTDVTLWDVKEVIEYLMKADEEVCFSEYAQTYISKIEREGRLRTAKNYKLAVAHLERYFGSNKIMFSQLTSAVLKKWIESLSQTNRAKEMYPTCVRQVFKQAITELNDEEKNIVRIKFNPWLKIKIPKSDGTVQRAISAEACREFFNRPLPKTKMLSPLPELGRDVALLSLCIGGINTVDLYELKKKDYNNGIIGYKRAKTRHSRKDEAYMEMRIEPFIQSTFEKYLSGEDDEYLFVFHSRYSNSDSFNANVNIGIRKICADMGMKKEDYYCYYTFRHTWATIAQNDCDANLYEVAFGMNHSHGLNVTRGYVKIDFTPAWRLNAKVIDFIFFSDEKSKQGKARDIEAPADKLFRISKKMMIRGRAYFKGKVLSEFTDIGFSNVDQVIARLARELPGDIPTGCTVQFRITNCDTQKEVVYERSKGKGF</sequence>
<evidence type="ECO:0000256" key="4">
    <source>
        <dbReference type="PROSITE-ProRule" id="PRU01248"/>
    </source>
</evidence>
<reference evidence="6 7" key="1">
    <citation type="journal article" date="2021" name="Sci. Rep.">
        <title>The distribution of antibiotic resistance genes in chicken gut microbiota commensals.</title>
        <authorList>
            <person name="Juricova H."/>
            <person name="Matiasovicova J."/>
            <person name="Kubasova T."/>
            <person name="Cejkova D."/>
            <person name="Rychlik I."/>
        </authorList>
    </citation>
    <scope>NUCLEOTIDE SEQUENCE [LARGE SCALE GENOMIC DNA]</scope>
    <source>
        <strain evidence="6 7">An819</strain>
    </source>
</reference>
<evidence type="ECO:0000313" key="6">
    <source>
        <dbReference type="EMBL" id="MBM6662998.1"/>
    </source>
</evidence>
<evidence type="ECO:0000313" key="7">
    <source>
        <dbReference type="Proteomes" id="UP000764045"/>
    </source>
</evidence>
<dbReference type="RefSeq" id="WP_205111967.1">
    <property type="nucleotide sequence ID" value="NZ_JACJJL010000038.1"/>
</dbReference>
<keyword evidence="7" id="KW-1185">Reference proteome</keyword>
<proteinExistence type="predicted"/>
<dbReference type="EMBL" id="JACJJL010000038">
    <property type="protein sequence ID" value="MBM6662998.1"/>
    <property type="molecule type" value="Genomic_DNA"/>
</dbReference>
<dbReference type="InterPro" id="IPR011010">
    <property type="entry name" value="DNA_brk_join_enz"/>
</dbReference>
<dbReference type="InterPro" id="IPR010998">
    <property type="entry name" value="Integrase_recombinase_N"/>
</dbReference>
<dbReference type="AlphaFoldDB" id="A0A938WQ63"/>
<keyword evidence="3" id="KW-0233">DNA recombination</keyword>
<dbReference type="Gene3D" id="1.10.150.130">
    <property type="match status" value="1"/>
</dbReference>
<dbReference type="GO" id="GO:0015074">
    <property type="term" value="P:DNA integration"/>
    <property type="evidence" value="ECO:0007669"/>
    <property type="project" value="UniProtKB-KW"/>
</dbReference>
<dbReference type="Gene3D" id="1.10.443.10">
    <property type="entry name" value="Intergrase catalytic core"/>
    <property type="match status" value="1"/>
</dbReference>
<dbReference type="SUPFAM" id="SSF56349">
    <property type="entry name" value="DNA breaking-rejoining enzymes"/>
    <property type="match status" value="1"/>
</dbReference>
<dbReference type="InterPro" id="IPR050090">
    <property type="entry name" value="Tyrosine_recombinase_XerCD"/>
</dbReference>
<evidence type="ECO:0000256" key="1">
    <source>
        <dbReference type="ARBA" id="ARBA00022908"/>
    </source>
</evidence>
<feature type="domain" description="Core-binding (CB)" evidence="5">
    <location>
        <begin position="93"/>
        <end position="173"/>
    </location>
</feature>
<dbReference type="PROSITE" id="PS51900">
    <property type="entry name" value="CB"/>
    <property type="match status" value="1"/>
</dbReference>
<keyword evidence="1" id="KW-0229">DNA integration</keyword>
<dbReference type="InterPro" id="IPR013762">
    <property type="entry name" value="Integrase-like_cat_sf"/>
</dbReference>
<dbReference type="PANTHER" id="PTHR30349">
    <property type="entry name" value="PHAGE INTEGRASE-RELATED"/>
    <property type="match status" value="1"/>
</dbReference>
<keyword evidence="2 4" id="KW-0238">DNA-binding</keyword>
<dbReference type="GO" id="GO:0006310">
    <property type="term" value="P:DNA recombination"/>
    <property type="evidence" value="ECO:0007669"/>
    <property type="project" value="UniProtKB-KW"/>
</dbReference>
<dbReference type="Pfam" id="PF13102">
    <property type="entry name" value="Phage_int_SAM_5"/>
    <property type="match status" value="1"/>
</dbReference>
<evidence type="ECO:0000256" key="3">
    <source>
        <dbReference type="ARBA" id="ARBA00023172"/>
    </source>
</evidence>
<dbReference type="GO" id="GO:0003677">
    <property type="term" value="F:DNA binding"/>
    <property type="evidence" value="ECO:0007669"/>
    <property type="project" value="UniProtKB-UniRule"/>
</dbReference>
<accession>A0A938WQ63</accession>